<dbReference type="SMART" id="SM00865">
    <property type="entry name" value="Tubulin_C"/>
    <property type="match status" value="1"/>
</dbReference>
<evidence type="ECO:0000313" key="8">
    <source>
        <dbReference type="EMBL" id="PIP22945.1"/>
    </source>
</evidence>
<dbReference type="NCBIfam" id="TIGR00065">
    <property type="entry name" value="ftsZ"/>
    <property type="match status" value="1"/>
</dbReference>
<evidence type="ECO:0000259" key="7">
    <source>
        <dbReference type="SMART" id="SM00865"/>
    </source>
</evidence>
<dbReference type="InterPro" id="IPR045061">
    <property type="entry name" value="FtsZ/CetZ"/>
</dbReference>
<feature type="binding site" evidence="4">
    <location>
        <position position="135"/>
    </location>
    <ligand>
        <name>GTP</name>
        <dbReference type="ChEBI" id="CHEBI:37565"/>
    </ligand>
</feature>
<sequence>MKSEAGNLGIKVVGVGGSGNNAVSRMKKCDIKGVEMIVINADVQDLRKSGADRKLQIGEKITQGLGTGMDPEIGRQAAEENREEIKEVLKGADVVFITCGLGGGCGTGASPVVAEIAKEIGALTIAVVTNPFSFEGLYRQNIAKEGLAQLKKKVDTLITIDNDKLLKILDPKTALISAFWSCDDILREAVKGISDLIMLPGIINVDFADIKATMKDSGTAIFGVGITKGEKRAIEAAKKAIESPLLNISPRGAKGILFNVSGGDVSLSEINEVGELIAQEVNPSAKIIFGAVQDSNLKKGEIKVTIIATGF</sequence>
<dbReference type="InterPro" id="IPR008280">
    <property type="entry name" value="Tub_FtsZ_C"/>
</dbReference>
<dbReference type="InterPro" id="IPR003008">
    <property type="entry name" value="Tubulin_FtsZ_GTPase"/>
</dbReference>
<evidence type="ECO:0000256" key="3">
    <source>
        <dbReference type="ARBA" id="ARBA00023134"/>
    </source>
</evidence>
<evidence type="ECO:0000256" key="4">
    <source>
        <dbReference type="HAMAP-Rule" id="MF_00909"/>
    </source>
</evidence>
<dbReference type="SMART" id="SM00864">
    <property type="entry name" value="Tubulin"/>
    <property type="match status" value="1"/>
</dbReference>
<keyword evidence="4" id="KW-0717">Septation</keyword>
<keyword evidence="2 4" id="KW-0547">Nucleotide-binding</keyword>
<evidence type="ECO:0000256" key="1">
    <source>
        <dbReference type="ARBA" id="ARBA00009690"/>
    </source>
</evidence>
<dbReference type="InterPro" id="IPR037103">
    <property type="entry name" value="Tubulin/FtsZ-like_C"/>
</dbReference>
<proteinExistence type="inferred from homology"/>
<keyword evidence="4" id="KW-0131">Cell cycle</keyword>
<gene>
    <name evidence="4" type="primary">ftsZ</name>
    <name evidence="8" type="ORF">COX37_01320</name>
</gene>
<dbReference type="GO" id="GO:0032153">
    <property type="term" value="C:cell division site"/>
    <property type="evidence" value="ECO:0007669"/>
    <property type="project" value="UniProtKB-UniRule"/>
</dbReference>
<dbReference type="PRINTS" id="PR00423">
    <property type="entry name" value="CELLDVISFTSZ"/>
</dbReference>
<dbReference type="Pfam" id="PF12327">
    <property type="entry name" value="FtsZ_C"/>
    <property type="match status" value="1"/>
</dbReference>
<dbReference type="FunFam" id="3.40.50.1440:FF:000001">
    <property type="entry name" value="Cell division protein FtsZ"/>
    <property type="match status" value="1"/>
</dbReference>
<organism evidence="8 9">
    <name type="scientific">Candidatus Nealsonbacteria bacterium CG23_combo_of_CG06-09_8_20_14_all_39_17</name>
    <dbReference type="NCBI Taxonomy" id="1974722"/>
    <lineage>
        <taxon>Bacteria</taxon>
        <taxon>Candidatus Nealsoniibacteriota</taxon>
    </lineage>
</organism>
<dbReference type="Gene3D" id="3.30.1330.20">
    <property type="entry name" value="Tubulin/FtsZ, C-terminal domain"/>
    <property type="match status" value="1"/>
</dbReference>
<keyword evidence="4" id="KW-0963">Cytoplasm</keyword>
<evidence type="ECO:0000313" key="9">
    <source>
        <dbReference type="Proteomes" id="UP000229976"/>
    </source>
</evidence>
<keyword evidence="4 8" id="KW-0132">Cell division</keyword>
<feature type="domain" description="Tubulin/FtsZ GTPase" evidence="6">
    <location>
        <begin position="9"/>
        <end position="201"/>
    </location>
</feature>
<feature type="binding site" evidence="4">
    <location>
        <position position="183"/>
    </location>
    <ligand>
        <name>GTP</name>
        <dbReference type="ChEBI" id="CHEBI:37565"/>
    </ligand>
</feature>
<dbReference type="CDD" id="cd02201">
    <property type="entry name" value="FtsZ_type1"/>
    <property type="match status" value="1"/>
</dbReference>
<dbReference type="GO" id="GO:0005525">
    <property type="term" value="F:GTP binding"/>
    <property type="evidence" value="ECO:0007669"/>
    <property type="project" value="UniProtKB-UniRule"/>
</dbReference>
<protein>
    <recommendedName>
        <fullName evidence="4 5">Cell division protein FtsZ</fullName>
    </recommendedName>
</protein>
<comment type="subunit">
    <text evidence="4">Homodimer. Polymerizes to form a dynamic ring structure in a strictly GTP-dependent manner. Interacts directly with several other division proteins.</text>
</comment>
<dbReference type="Proteomes" id="UP000229976">
    <property type="component" value="Unassembled WGS sequence"/>
</dbReference>
<comment type="similarity">
    <text evidence="1 4">Belongs to the FtsZ family.</text>
</comment>
<dbReference type="InterPro" id="IPR024757">
    <property type="entry name" value="FtsZ_C"/>
</dbReference>
<feature type="domain" description="Tubulin/FtsZ 2-layer sandwich" evidence="7">
    <location>
        <begin position="203"/>
        <end position="311"/>
    </location>
</feature>
<dbReference type="GO" id="GO:0043093">
    <property type="term" value="P:FtsZ-dependent cytokinesis"/>
    <property type="evidence" value="ECO:0007669"/>
    <property type="project" value="UniProtKB-UniRule"/>
</dbReference>
<dbReference type="Pfam" id="PF00091">
    <property type="entry name" value="Tubulin"/>
    <property type="match status" value="1"/>
</dbReference>
<dbReference type="InterPro" id="IPR018316">
    <property type="entry name" value="Tubulin/FtsZ_2-layer-sand-dom"/>
</dbReference>
<comment type="function">
    <text evidence="4">Essential cell division protein that forms a contractile ring structure (Z ring) at the future cell division site. The regulation of the ring assembly controls the timing and the location of cell division. One of the functions of the FtsZ ring is to recruit other cell division proteins to the septum to produce a new cell wall between the dividing cells. Binds GTP and shows GTPase activity.</text>
</comment>
<feature type="binding site" evidence="4">
    <location>
        <position position="139"/>
    </location>
    <ligand>
        <name>GTP</name>
        <dbReference type="ChEBI" id="CHEBI:37565"/>
    </ligand>
</feature>
<dbReference type="EMBL" id="PCRO01000016">
    <property type="protein sequence ID" value="PIP22945.1"/>
    <property type="molecule type" value="Genomic_DNA"/>
</dbReference>
<dbReference type="GO" id="GO:0051258">
    <property type="term" value="P:protein polymerization"/>
    <property type="evidence" value="ECO:0007669"/>
    <property type="project" value="UniProtKB-UniRule"/>
</dbReference>
<comment type="subcellular location">
    <subcellularLocation>
        <location evidence="4">Cytoplasm</location>
    </subcellularLocation>
    <text evidence="4">Assembles at midcell at the inner surface of the cytoplasmic membrane.</text>
</comment>
<evidence type="ECO:0000256" key="2">
    <source>
        <dbReference type="ARBA" id="ARBA00022741"/>
    </source>
</evidence>
<dbReference type="SUPFAM" id="SSF55307">
    <property type="entry name" value="Tubulin C-terminal domain-like"/>
    <property type="match status" value="1"/>
</dbReference>
<dbReference type="AlphaFoldDB" id="A0A2G9YUL9"/>
<dbReference type="HAMAP" id="MF_00909">
    <property type="entry name" value="FtsZ"/>
    <property type="match status" value="1"/>
</dbReference>
<dbReference type="SUPFAM" id="SSF52490">
    <property type="entry name" value="Tubulin nucleotide-binding domain-like"/>
    <property type="match status" value="1"/>
</dbReference>
<comment type="caution">
    <text evidence="4">Lacks conserved residue(s) required for the propagation of feature annotation.</text>
</comment>
<comment type="caution">
    <text evidence="8">The sequence shown here is derived from an EMBL/GenBank/DDBJ whole genome shotgun (WGS) entry which is preliminary data.</text>
</comment>
<evidence type="ECO:0000259" key="6">
    <source>
        <dbReference type="SMART" id="SM00864"/>
    </source>
</evidence>
<dbReference type="InterPro" id="IPR036525">
    <property type="entry name" value="Tubulin/FtsZ_GTPase_sf"/>
</dbReference>
<keyword evidence="3 4" id="KW-0342">GTP-binding</keyword>
<dbReference type="PANTHER" id="PTHR30314">
    <property type="entry name" value="CELL DIVISION PROTEIN FTSZ-RELATED"/>
    <property type="match status" value="1"/>
</dbReference>
<dbReference type="GO" id="GO:0005737">
    <property type="term" value="C:cytoplasm"/>
    <property type="evidence" value="ECO:0007669"/>
    <property type="project" value="UniProtKB-SubCell"/>
</dbReference>
<dbReference type="PANTHER" id="PTHR30314:SF3">
    <property type="entry name" value="MITOCHONDRIAL DIVISION PROTEIN FSZA"/>
    <property type="match status" value="1"/>
</dbReference>
<accession>A0A2G9YUL9</accession>
<name>A0A2G9YUL9_9BACT</name>
<dbReference type="Gene3D" id="3.40.50.1440">
    <property type="entry name" value="Tubulin/FtsZ, GTPase domain"/>
    <property type="match status" value="1"/>
</dbReference>
<dbReference type="GO" id="GO:0000917">
    <property type="term" value="P:division septum assembly"/>
    <property type="evidence" value="ECO:0007669"/>
    <property type="project" value="UniProtKB-KW"/>
</dbReference>
<dbReference type="InterPro" id="IPR000158">
    <property type="entry name" value="Cell_div_FtsZ"/>
</dbReference>
<dbReference type="GO" id="GO:0003924">
    <property type="term" value="F:GTPase activity"/>
    <property type="evidence" value="ECO:0007669"/>
    <property type="project" value="UniProtKB-UniRule"/>
</dbReference>
<reference evidence="8 9" key="1">
    <citation type="submission" date="2017-09" db="EMBL/GenBank/DDBJ databases">
        <title>Depth-based differentiation of microbial function through sediment-hosted aquifers and enrichment of novel symbionts in the deep terrestrial subsurface.</title>
        <authorList>
            <person name="Probst A.J."/>
            <person name="Ladd B."/>
            <person name="Jarett J.K."/>
            <person name="Geller-Mcgrath D.E."/>
            <person name="Sieber C.M."/>
            <person name="Emerson J.B."/>
            <person name="Anantharaman K."/>
            <person name="Thomas B.C."/>
            <person name="Malmstrom R."/>
            <person name="Stieglmeier M."/>
            <person name="Klingl A."/>
            <person name="Woyke T."/>
            <person name="Ryan C.M."/>
            <person name="Banfield J.F."/>
        </authorList>
    </citation>
    <scope>NUCLEOTIDE SEQUENCE [LARGE SCALE GENOMIC DNA]</scope>
    <source>
        <strain evidence="8">CG23_combo_of_CG06-09_8_20_14_all_39_17</strain>
    </source>
</reference>
<evidence type="ECO:0000256" key="5">
    <source>
        <dbReference type="NCBIfam" id="TIGR00065"/>
    </source>
</evidence>